<feature type="transmembrane region" description="Helical" evidence="18">
    <location>
        <begin position="187"/>
        <end position="204"/>
    </location>
</feature>
<evidence type="ECO:0000256" key="6">
    <source>
        <dbReference type="ARBA" id="ARBA00022679"/>
    </source>
</evidence>
<feature type="transmembrane region" description="Helical" evidence="18">
    <location>
        <begin position="32"/>
        <end position="60"/>
    </location>
</feature>
<keyword evidence="13" id="KW-0961">Cell wall biogenesis/degradation</keyword>
<keyword evidence="4" id="KW-0132">Cell division</keyword>
<keyword evidence="12" id="KW-0131">Cell cycle</keyword>
<comment type="pathway">
    <text evidence="2">Cell wall biogenesis; peptidoglycan biosynthesis.</text>
</comment>
<dbReference type="GO" id="GO:0008955">
    <property type="term" value="F:peptidoglycan glycosyltransferase activity"/>
    <property type="evidence" value="ECO:0007669"/>
    <property type="project" value="UniProtKB-EC"/>
</dbReference>
<keyword evidence="6" id="KW-0808">Transferase</keyword>
<dbReference type="GO" id="GO:0005886">
    <property type="term" value="C:plasma membrane"/>
    <property type="evidence" value="ECO:0007669"/>
    <property type="project" value="UniProtKB-SubCell"/>
</dbReference>
<comment type="caution">
    <text evidence="19">The sequence shown here is derived from an EMBL/GenBank/DDBJ whole genome shotgun (WGS) entry which is preliminary data.</text>
</comment>
<dbReference type="Pfam" id="PF01098">
    <property type="entry name" value="FTSW_RODA_SPOVE"/>
    <property type="match status" value="1"/>
</dbReference>
<evidence type="ECO:0000256" key="3">
    <source>
        <dbReference type="ARBA" id="ARBA00022475"/>
    </source>
</evidence>
<evidence type="ECO:0000256" key="7">
    <source>
        <dbReference type="ARBA" id="ARBA00022692"/>
    </source>
</evidence>
<evidence type="ECO:0000256" key="2">
    <source>
        <dbReference type="ARBA" id="ARBA00004752"/>
    </source>
</evidence>
<evidence type="ECO:0000256" key="17">
    <source>
        <dbReference type="SAM" id="MobiDB-lite"/>
    </source>
</evidence>
<dbReference type="PANTHER" id="PTHR30474">
    <property type="entry name" value="CELL CYCLE PROTEIN"/>
    <property type="match status" value="1"/>
</dbReference>
<feature type="transmembrane region" description="Helical" evidence="18">
    <location>
        <begin position="210"/>
        <end position="227"/>
    </location>
</feature>
<comment type="catalytic activity">
    <reaction evidence="16">
        <text>[GlcNAc-(1-&gt;4)-Mur2Ac(oyl-L-Ala-gamma-D-Glu-L-Lys-D-Ala-D-Ala)](n)-di-trans,octa-cis-undecaprenyl diphosphate + beta-D-GlcNAc-(1-&gt;4)-Mur2Ac(oyl-L-Ala-gamma-D-Glu-L-Lys-D-Ala-D-Ala)-di-trans,octa-cis-undecaprenyl diphosphate = [GlcNAc-(1-&gt;4)-Mur2Ac(oyl-L-Ala-gamma-D-Glu-L-Lys-D-Ala-D-Ala)](n+1)-di-trans,octa-cis-undecaprenyl diphosphate + di-trans,octa-cis-undecaprenyl diphosphate + H(+)</text>
        <dbReference type="Rhea" id="RHEA:23708"/>
        <dbReference type="Rhea" id="RHEA-COMP:9602"/>
        <dbReference type="Rhea" id="RHEA-COMP:9603"/>
        <dbReference type="ChEBI" id="CHEBI:15378"/>
        <dbReference type="ChEBI" id="CHEBI:58405"/>
        <dbReference type="ChEBI" id="CHEBI:60033"/>
        <dbReference type="ChEBI" id="CHEBI:78435"/>
        <dbReference type="EC" id="2.4.99.28"/>
    </reaction>
</comment>
<evidence type="ECO:0000313" key="19">
    <source>
        <dbReference type="EMBL" id="CBI03379.1"/>
    </source>
</evidence>
<dbReference type="GO" id="GO:0051301">
    <property type="term" value="P:cell division"/>
    <property type="evidence" value="ECO:0007669"/>
    <property type="project" value="UniProtKB-KW"/>
</dbReference>
<organism evidence="19">
    <name type="scientific">mine drainage metagenome</name>
    <dbReference type="NCBI Taxonomy" id="410659"/>
    <lineage>
        <taxon>unclassified sequences</taxon>
        <taxon>metagenomes</taxon>
        <taxon>ecological metagenomes</taxon>
    </lineage>
</organism>
<feature type="transmembrane region" description="Helical" evidence="18">
    <location>
        <begin position="72"/>
        <end position="90"/>
    </location>
</feature>
<accession>E6Q853</accession>
<feature type="region of interest" description="Disordered" evidence="17">
    <location>
        <begin position="1"/>
        <end position="25"/>
    </location>
</feature>
<comment type="subcellular location">
    <subcellularLocation>
        <location evidence="1">Cell membrane</location>
        <topology evidence="1">Multi-pass membrane protein</topology>
    </subcellularLocation>
</comment>
<evidence type="ECO:0000256" key="16">
    <source>
        <dbReference type="ARBA" id="ARBA00049902"/>
    </source>
</evidence>
<keyword evidence="9" id="KW-0573">Peptidoglycan synthesis</keyword>
<reference evidence="19" key="1">
    <citation type="submission" date="2009-10" db="EMBL/GenBank/DDBJ databases">
        <title>Diversity of trophic interactions inside an arsenic-rich microbial ecosystem.</title>
        <authorList>
            <person name="Bertin P.N."/>
            <person name="Heinrich-Salmeron A."/>
            <person name="Pelletier E."/>
            <person name="Goulhen-Chollet F."/>
            <person name="Arsene-Ploetze F."/>
            <person name="Gallien S."/>
            <person name="Calteau A."/>
            <person name="Vallenet D."/>
            <person name="Casiot C."/>
            <person name="Chane-Woon-Ming B."/>
            <person name="Giloteaux L."/>
            <person name="Barakat M."/>
            <person name="Bonnefoy V."/>
            <person name="Bruneel O."/>
            <person name="Chandler M."/>
            <person name="Cleiss J."/>
            <person name="Duran R."/>
            <person name="Elbaz-Poulichet F."/>
            <person name="Fonknechten N."/>
            <person name="Lauga B."/>
            <person name="Mornico D."/>
            <person name="Ortet P."/>
            <person name="Schaeffer C."/>
            <person name="Siguier P."/>
            <person name="Alexander Thil Smith A."/>
            <person name="Van Dorsselaer A."/>
            <person name="Weissenbach J."/>
            <person name="Medigue C."/>
            <person name="Le Paslier D."/>
        </authorList>
    </citation>
    <scope>NUCLEOTIDE SEQUENCE</scope>
</reference>
<evidence type="ECO:0000256" key="14">
    <source>
        <dbReference type="ARBA" id="ARBA00032370"/>
    </source>
</evidence>
<dbReference type="GO" id="GO:0015648">
    <property type="term" value="F:lipid-linked peptidoglycan transporter activity"/>
    <property type="evidence" value="ECO:0007669"/>
    <property type="project" value="TreeGrafter"/>
</dbReference>
<keyword evidence="8" id="KW-0133">Cell shape</keyword>
<feature type="transmembrane region" description="Helical" evidence="18">
    <location>
        <begin position="359"/>
        <end position="380"/>
    </location>
</feature>
<keyword evidence="5" id="KW-0328">Glycosyltransferase</keyword>
<dbReference type="GO" id="GO:0032153">
    <property type="term" value="C:cell division site"/>
    <property type="evidence" value="ECO:0007669"/>
    <property type="project" value="TreeGrafter"/>
</dbReference>
<sequence length="390" mass="42463">MRNAARIAPPPRLSRKPERRTPRAYESAPPDAILFISVACLVAIGMVMVFSASSTTGYAVHHDVAYFFKRQLMWLGVGCAAAWVAFRIDYTKLRSYAPALFIATTLALVAVLVPHLGASVNGSRRWLGLSSLSIQPSEFAKLTLVFFLAVRLADMGERIRSFSRGVVPLLFAVFAVALLIQREPDMGTASIIVAIGFIMLFVAGARIPHLLGGILVTAPVVVYSIFAHSYQRERILAFLNPWKDPLNYGFHIVQSLYALGSGGWWGVGLGASREKFFYLPEQYTDFIFSIVGEELGLIGTLTVVALFLVFATRAVNIAMRAEDRFGYFLALGCTALIVVQAFINIGVVTSSWPVTGVPLPFISFGGSALVVDLIAVALIANVGRRRRLGS</sequence>
<feature type="transmembrane region" description="Helical" evidence="18">
    <location>
        <begin position="96"/>
        <end position="118"/>
    </location>
</feature>
<evidence type="ECO:0000256" key="11">
    <source>
        <dbReference type="ARBA" id="ARBA00023136"/>
    </source>
</evidence>
<evidence type="ECO:0000256" key="12">
    <source>
        <dbReference type="ARBA" id="ARBA00023306"/>
    </source>
</evidence>
<dbReference type="PANTHER" id="PTHR30474:SF2">
    <property type="entry name" value="PEPTIDOGLYCAN GLYCOSYLTRANSFERASE FTSW-RELATED"/>
    <property type="match status" value="1"/>
</dbReference>
<keyword evidence="11 18" id="KW-0472">Membrane</keyword>
<feature type="transmembrane region" description="Helical" evidence="18">
    <location>
        <begin position="162"/>
        <end position="180"/>
    </location>
</feature>
<protein>
    <recommendedName>
        <fullName evidence="15">peptidoglycan glycosyltransferase</fullName>
        <ecNumber evidence="15">2.4.99.28</ecNumber>
    </recommendedName>
    <alternativeName>
        <fullName evidence="14">Peptidoglycan polymerase</fullName>
    </alternativeName>
</protein>
<dbReference type="EC" id="2.4.99.28" evidence="15"/>
<gene>
    <name evidence="19" type="primary">spoVE</name>
    <name evidence="19" type="ORF">CARN4_1544</name>
</gene>
<dbReference type="InterPro" id="IPR013437">
    <property type="entry name" value="FtsW"/>
</dbReference>
<dbReference type="AlphaFoldDB" id="E6Q853"/>
<dbReference type="InterPro" id="IPR001182">
    <property type="entry name" value="FtsW/RodA"/>
</dbReference>
<dbReference type="GO" id="GO:0071555">
    <property type="term" value="P:cell wall organization"/>
    <property type="evidence" value="ECO:0007669"/>
    <property type="project" value="UniProtKB-KW"/>
</dbReference>
<feature type="transmembrane region" description="Helical" evidence="18">
    <location>
        <begin position="248"/>
        <end position="267"/>
    </location>
</feature>
<proteinExistence type="predicted"/>
<keyword evidence="7 18" id="KW-0812">Transmembrane</keyword>
<dbReference type="GO" id="GO:0008360">
    <property type="term" value="P:regulation of cell shape"/>
    <property type="evidence" value="ECO:0007669"/>
    <property type="project" value="UniProtKB-KW"/>
</dbReference>
<feature type="transmembrane region" description="Helical" evidence="18">
    <location>
        <begin position="287"/>
        <end position="313"/>
    </location>
</feature>
<dbReference type="GO" id="GO:0009252">
    <property type="term" value="P:peptidoglycan biosynthetic process"/>
    <property type="evidence" value="ECO:0007669"/>
    <property type="project" value="UniProtKB-KW"/>
</dbReference>
<dbReference type="NCBIfam" id="TIGR02614">
    <property type="entry name" value="ftsW"/>
    <property type="match status" value="1"/>
</dbReference>
<evidence type="ECO:0000256" key="8">
    <source>
        <dbReference type="ARBA" id="ARBA00022960"/>
    </source>
</evidence>
<evidence type="ECO:0000256" key="1">
    <source>
        <dbReference type="ARBA" id="ARBA00004651"/>
    </source>
</evidence>
<evidence type="ECO:0000256" key="5">
    <source>
        <dbReference type="ARBA" id="ARBA00022676"/>
    </source>
</evidence>
<keyword evidence="3" id="KW-1003">Cell membrane</keyword>
<evidence type="ECO:0000256" key="4">
    <source>
        <dbReference type="ARBA" id="ARBA00022618"/>
    </source>
</evidence>
<dbReference type="EMBL" id="CABO01000060">
    <property type="protein sequence ID" value="CBI03379.1"/>
    <property type="molecule type" value="Genomic_DNA"/>
</dbReference>
<keyword evidence="10 18" id="KW-1133">Transmembrane helix</keyword>
<feature type="transmembrane region" description="Helical" evidence="18">
    <location>
        <begin position="325"/>
        <end position="347"/>
    </location>
</feature>
<evidence type="ECO:0000256" key="10">
    <source>
        <dbReference type="ARBA" id="ARBA00022989"/>
    </source>
</evidence>
<name>E6Q853_9ZZZZ</name>
<evidence type="ECO:0000256" key="18">
    <source>
        <dbReference type="SAM" id="Phobius"/>
    </source>
</evidence>
<evidence type="ECO:0000256" key="13">
    <source>
        <dbReference type="ARBA" id="ARBA00023316"/>
    </source>
</evidence>
<evidence type="ECO:0000256" key="15">
    <source>
        <dbReference type="ARBA" id="ARBA00044770"/>
    </source>
</evidence>
<evidence type="ECO:0000256" key="9">
    <source>
        <dbReference type="ARBA" id="ARBA00022984"/>
    </source>
</evidence>